<gene>
    <name evidence="1" type="ORF">PGTUg99_003531</name>
</gene>
<accession>A0A5B0PET1</accession>
<organism evidence="1 2">
    <name type="scientific">Puccinia graminis f. sp. tritici</name>
    <dbReference type="NCBI Taxonomy" id="56615"/>
    <lineage>
        <taxon>Eukaryota</taxon>
        <taxon>Fungi</taxon>
        <taxon>Dikarya</taxon>
        <taxon>Basidiomycota</taxon>
        <taxon>Pucciniomycotina</taxon>
        <taxon>Pucciniomycetes</taxon>
        <taxon>Pucciniales</taxon>
        <taxon>Pucciniaceae</taxon>
        <taxon>Puccinia</taxon>
    </lineage>
</organism>
<proteinExistence type="predicted"/>
<name>A0A5B0PET1_PUCGR</name>
<reference evidence="1 2" key="1">
    <citation type="submission" date="2019-05" db="EMBL/GenBank/DDBJ databases">
        <title>Emergence of the Ug99 lineage of the wheat stem rust pathogen through somatic hybridization.</title>
        <authorList>
            <person name="Li F."/>
            <person name="Upadhyaya N.M."/>
            <person name="Sperschneider J."/>
            <person name="Matny O."/>
            <person name="Nguyen-Phuc H."/>
            <person name="Mago R."/>
            <person name="Raley C."/>
            <person name="Miller M.E."/>
            <person name="Silverstein K.A.T."/>
            <person name="Henningsen E."/>
            <person name="Hirsch C.D."/>
            <person name="Visser B."/>
            <person name="Pretorius Z.A."/>
            <person name="Steffenson B.J."/>
            <person name="Schwessinger B."/>
            <person name="Dodds P.N."/>
            <person name="Figueroa M."/>
        </authorList>
    </citation>
    <scope>NUCLEOTIDE SEQUENCE [LARGE SCALE GENOMIC DNA]</scope>
    <source>
        <strain evidence="1 2">Ug99</strain>
    </source>
</reference>
<dbReference type="Proteomes" id="UP000325313">
    <property type="component" value="Unassembled WGS sequence"/>
</dbReference>
<comment type="caution">
    <text evidence="1">The sequence shown here is derived from an EMBL/GenBank/DDBJ whole genome shotgun (WGS) entry which is preliminary data.</text>
</comment>
<evidence type="ECO:0000313" key="2">
    <source>
        <dbReference type="Proteomes" id="UP000325313"/>
    </source>
</evidence>
<dbReference type="EMBL" id="VDEP01000342">
    <property type="protein sequence ID" value="KAA1099150.1"/>
    <property type="molecule type" value="Genomic_DNA"/>
</dbReference>
<sequence length="65" mass="7292">MQHQAGGVKIWRPRQVYVGEGIRDYVEIGDRQVAGKSAEEPSKVEHVFSGRHFLASWNGKSSPKL</sequence>
<evidence type="ECO:0000313" key="1">
    <source>
        <dbReference type="EMBL" id="KAA1099150.1"/>
    </source>
</evidence>
<dbReference type="AlphaFoldDB" id="A0A5B0PET1"/>
<protein>
    <submittedName>
        <fullName evidence="1">Uncharacterized protein</fullName>
    </submittedName>
</protein>